<reference evidence="1" key="1">
    <citation type="submission" date="2014-12" db="EMBL/GenBank/DDBJ databases">
        <title>Insight into the proteome of Arion vulgaris.</title>
        <authorList>
            <person name="Aradska J."/>
            <person name="Bulat T."/>
            <person name="Smidak R."/>
            <person name="Sarate P."/>
            <person name="Gangsoo J."/>
            <person name="Sialana F."/>
            <person name="Bilban M."/>
            <person name="Lubec G."/>
        </authorList>
    </citation>
    <scope>NUCLEOTIDE SEQUENCE</scope>
    <source>
        <tissue evidence="1">Skin</tissue>
    </source>
</reference>
<sequence>MSTDKDTYIYAVSKKKSSRPNDYIDGASNRQKDIKLQLDPVSYSSQIMTDSMITPTLSYDSGNNKYTNLNDIDNTDTGISRNDFPLLPARQLSQQTFEDDYK</sequence>
<name>A0A0B7AA52_9EUPU</name>
<evidence type="ECO:0000313" key="1">
    <source>
        <dbReference type="EMBL" id="CEK77869.1"/>
    </source>
</evidence>
<dbReference type="AlphaFoldDB" id="A0A0B7AA52"/>
<proteinExistence type="predicted"/>
<protein>
    <submittedName>
        <fullName evidence="1">Uncharacterized protein</fullName>
    </submittedName>
</protein>
<accession>A0A0B7AA52</accession>
<organism evidence="1">
    <name type="scientific">Arion vulgaris</name>
    <dbReference type="NCBI Taxonomy" id="1028688"/>
    <lineage>
        <taxon>Eukaryota</taxon>
        <taxon>Metazoa</taxon>
        <taxon>Spiralia</taxon>
        <taxon>Lophotrochozoa</taxon>
        <taxon>Mollusca</taxon>
        <taxon>Gastropoda</taxon>
        <taxon>Heterobranchia</taxon>
        <taxon>Euthyneura</taxon>
        <taxon>Panpulmonata</taxon>
        <taxon>Eupulmonata</taxon>
        <taxon>Stylommatophora</taxon>
        <taxon>Helicina</taxon>
        <taxon>Arionoidea</taxon>
        <taxon>Arionidae</taxon>
        <taxon>Arion</taxon>
    </lineage>
</organism>
<gene>
    <name evidence="1" type="primary">ORF107109</name>
</gene>
<dbReference type="EMBL" id="HACG01031004">
    <property type="protein sequence ID" value="CEK77869.1"/>
    <property type="molecule type" value="Transcribed_RNA"/>
</dbReference>